<reference evidence="5" key="1">
    <citation type="submission" date="2022-07" db="EMBL/GenBank/DDBJ databases">
        <title>Evaluation of T. orientalis genome assembly methods using nanopore sequencing and analysis of variation between genomes.</title>
        <authorList>
            <person name="Yam J."/>
            <person name="Micallef M.L."/>
            <person name="Liu M."/>
            <person name="Djordjevic S.P."/>
            <person name="Bogema D.R."/>
            <person name="Jenkins C."/>
        </authorList>
    </citation>
    <scope>NUCLEOTIDE SEQUENCE</scope>
    <source>
        <strain evidence="5">Goon Nure</strain>
    </source>
</reference>
<organism evidence="5 6">
    <name type="scientific">Theileria orientalis</name>
    <dbReference type="NCBI Taxonomy" id="68886"/>
    <lineage>
        <taxon>Eukaryota</taxon>
        <taxon>Sar</taxon>
        <taxon>Alveolata</taxon>
        <taxon>Apicomplexa</taxon>
        <taxon>Aconoidasida</taxon>
        <taxon>Piroplasmida</taxon>
        <taxon>Theileriidae</taxon>
        <taxon>Theileria</taxon>
    </lineage>
</organism>
<dbReference type="GO" id="GO:0005840">
    <property type="term" value="C:ribosome"/>
    <property type="evidence" value="ECO:0007669"/>
    <property type="project" value="UniProtKB-KW"/>
</dbReference>
<proteinExistence type="inferred from homology"/>
<comment type="similarity">
    <text evidence="1 4">Belongs to the eukaryotic ribosomal protein eS25 family.</text>
</comment>
<accession>A0A976XIC1</accession>
<evidence type="ECO:0000256" key="4">
    <source>
        <dbReference type="RuleBase" id="RU366057"/>
    </source>
</evidence>
<dbReference type="GO" id="GO:1990904">
    <property type="term" value="C:ribonucleoprotein complex"/>
    <property type="evidence" value="ECO:0007669"/>
    <property type="project" value="UniProtKB-KW"/>
</dbReference>
<gene>
    <name evidence="5" type="ORF">MACK_003305</name>
</gene>
<dbReference type="AlphaFoldDB" id="A0A976XIC1"/>
<evidence type="ECO:0000256" key="1">
    <source>
        <dbReference type="ARBA" id="ARBA00009106"/>
    </source>
</evidence>
<dbReference type="PANTHER" id="PTHR12850">
    <property type="entry name" value="40S RIBOSOMAL PROTEIN S25"/>
    <property type="match status" value="1"/>
</dbReference>
<dbReference type="Gene3D" id="3.30.63.20">
    <property type="match status" value="1"/>
</dbReference>
<evidence type="ECO:0000256" key="2">
    <source>
        <dbReference type="ARBA" id="ARBA00022980"/>
    </source>
</evidence>
<keyword evidence="2 4" id="KW-0689">Ribosomal protein</keyword>
<name>A0A976XIC1_THEOR</name>
<keyword evidence="3 4" id="KW-0687">Ribonucleoprotein</keyword>
<dbReference type="InterPro" id="IPR004977">
    <property type="entry name" value="Ribosomal_eS25"/>
</dbReference>
<dbReference type="Pfam" id="PF03297">
    <property type="entry name" value="Ribosomal_S25"/>
    <property type="match status" value="1"/>
</dbReference>
<evidence type="ECO:0000256" key="3">
    <source>
        <dbReference type="ARBA" id="ARBA00023274"/>
    </source>
</evidence>
<sequence length="106" mass="12059">MAIKEKKSKEAVARAAMASGRSKRKKWVKVRARDKLNNAVTFDKTAYEKLMNEIPKSKLITISVVSERLKVNGSLARQALRELESLNLIKPICEPHHTQLLYTKVN</sequence>
<evidence type="ECO:0000313" key="5">
    <source>
        <dbReference type="EMBL" id="UVC49469.1"/>
    </source>
</evidence>
<dbReference type="EMBL" id="CP056069">
    <property type="protein sequence ID" value="UVC49469.1"/>
    <property type="molecule type" value="Genomic_DNA"/>
</dbReference>
<evidence type="ECO:0000313" key="6">
    <source>
        <dbReference type="Proteomes" id="UP000244811"/>
    </source>
</evidence>
<protein>
    <recommendedName>
        <fullName evidence="4">40S ribosomal protein S25</fullName>
    </recommendedName>
</protein>
<dbReference type="FunFam" id="3.30.63.20:FF:000001">
    <property type="entry name" value="40S ribosomal protein S25"/>
    <property type="match status" value="1"/>
</dbReference>
<dbReference type="Proteomes" id="UP000244811">
    <property type="component" value="Chromosome 1"/>
</dbReference>